<dbReference type="CDD" id="cd00578">
    <property type="entry name" value="L-fuc_L-ara-isomerases"/>
    <property type="match status" value="1"/>
</dbReference>
<dbReference type="Proteomes" id="UP000177701">
    <property type="component" value="Unassembled WGS sequence"/>
</dbReference>
<reference evidence="3 4" key="1">
    <citation type="journal article" date="2016" name="Nat. Commun.">
        <title>Thousands of microbial genomes shed light on interconnected biogeochemical processes in an aquifer system.</title>
        <authorList>
            <person name="Anantharaman K."/>
            <person name="Brown C.T."/>
            <person name="Hug L.A."/>
            <person name="Sharon I."/>
            <person name="Castelle C.J."/>
            <person name="Probst A.J."/>
            <person name="Thomas B.C."/>
            <person name="Singh A."/>
            <person name="Wilkins M.J."/>
            <person name="Karaoz U."/>
            <person name="Brodie E.L."/>
            <person name="Williams K.H."/>
            <person name="Hubbard S.S."/>
            <person name="Banfield J.F."/>
        </authorList>
    </citation>
    <scope>NUCLEOTIDE SEQUENCE [LARGE SCALE GENOMIC DNA]</scope>
</reference>
<dbReference type="GO" id="GO:0005996">
    <property type="term" value="P:monosaccharide metabolic process"/>
    <property type="evidence" value="ECO:0007669"/>
    <property type="project" value="InterPro"/>
</dbReference>
<dbReference type="STRING" id="1797291.A2V47_06140"/>
<protein>
    <submittedName>
        <fullName evidence="3">Fucose isomerase</fullName>
    </submittedName>
</protein>
<name>A0A1F5A5L4_9BACT</name>
<dbReference type="PANTHER" id="PTHR36120">
    <property type="entry name" value="FUCOSE ISOMERASE"/>
    <property type="match status" value="1"/>
</dbReference>
<dbReference type="GO" id="GO:0005737">
    <property type="term" value="C:cytoplasm"/>
    <property type="evidence" value="ECO:0007669"/>
    <property type="project" value="InterPro"/>
</dbReference>
<evidence type="ECO:0000256" key="2">
    <source>
        <dbReference type="ARBA" id="ARBA00023277"/>
    </source>
</evidence>
<keyword evidence="1 3" id="KW-0413">Isomerase</keyword>
<dbReference type="PANTHER" id="PTHR36120:SF1">
    <property type="entry name" value="L-FUCOSE ISOMERASE C-TERMINAL DOMAIN-CONTAINING PROTEIN"/>
    <property type="match status" value="1"/>
</dbReference>
<evidence type="ECO:0000313" key="3">
    <source>
        <dbReference type="EMBL" id="OGD13835.1"/>
    </source>
</evidence>
<dbReference type="GO" id="GO:0016861">
    <property type="term" value="F:intramolecular oxidoreductase activity, interconverting aldoses and ketoses"/>
    <property type="evidence" value="ECO:0007669"/>
    <property type="project" value="InterPro"/>
</dbReference>
<proteinExistence type="predicted"/>
<dbReference type="SUPFAM" id="SSF53743">
    <property type="entry name" value="FucI/AraA N-terminal and middle domains"/>
    <property type="match status" value="1"/>
</dbReference>
<accession>A0A1F5A5L4</accession>
<dbReference type="InterPro" id="IPR009015">
    <property type="entry name" value="Fucose_isomerase_N/cen_sf"/>
</dbReference>
<evidence type="ECO:0000313" key="4">
    <source>
        <dbReference type="Proteomes" id="UP000177701"/>
    </source>
</evidence>
<evidence type="ECO:0000256" key="1">
    <source>
        <dbReference type="ARBA" id="ARBA00023235"/>
    </source>
</evidence>
<feature type="non-terminal residue" evidence="3">
    <location>
        <position position="1"/>
    </location>
</feature>
<gene>
    <name evidence="3" type="ORF">A2V47_06140</name>
</gene>
<keyword evidence="2" id="KW-0119">Carbohydrate metabolism</keyword>
<dbReference type="EMBL" id="MEYH01000099">
    <property type="protein sequence ID" value="OGD13835.1"/>
    <property type="molecule type" value="Genomic_DNA"/>
</dbReference>
<comment type="caution">
    <text evidence="3">The sequence shown here is derived from an EMBL/GenBank/DDBJ whole genome shotgun (WGS) entry which is preliminary data.</text>
</comment>
<sequence length="434" mass="49152">IDLVDIDWLNEDGMLYDIKDVEKVYKYFLAKNIDALFLPHCNFGTESAVAKLGKLMNKPLLLWGPRDDAPLGSGIRTRDTQCGLFATSKILRRFGVPFTYITNSGIEDSVFEKGFNNFLRAASVVKAFRNMRIGMISTRPGEFWSVMANEGELLEKFGIEVIPVALTEIIASARKYKDKNSEVLKVVVKYIKGKNIDYSAIGEENLKKIVALKLAMKKWVEEEELSAVAIQCWMALPNEYGIAPCFANAMLTDEKIPVVCETDIHGAITAVMLQAANMHKESIFFADLTIRHPEKNNSELLWHCGNFPYSLKAKDSPASVRWHGEVFPGIAHWRLKEGEITVLRFDGDNGKYSLLMGHAHGVEGPQTSGTYLWVEVNDWPLWEERFIRGPYIHHVAGIYGKFAPVLYEACRYIPELIPDAVEPSEEELKKWLRE</sequence>
<dbReference type="AlphaFoldDB" id="A0A1F5A5L4"/>
<organism evidence="3 4">
    <name type="scientific">Candidatus Sediminicultor quintus</name>
    <dbReference type="NCBI Taxonomy" id="1797291"/>
    <lineage>
        <taxon>Bacteria</taxon>
        <taxon>Pseudomonadati</taxon>
        <taxon>Atribacterota</taxon>
        <taxon>Candidatus Phoenicimicrobiia</taxon>
        <taxon>Candidatus Pheonicimicrobiales</taxon>
        <taxon>Candidatus Phoenicimicrobiaceae</taxon>
        <taxon>Candidatus Sediminicultor</taxon>
    </lineage>
</organism>